<keyword evidence="2" id="KW-0479">Metal-binding</keyword>
<dbReference type="InterPro" id="IPR044867">
    <property type="entry name" value="DEUBAD_dom"/>
</dbReference>
<dbReference type="InterPro" id="IPR000679">
    <property type="entry name" value="Znf_GATA"/>
</dbReference>
<evidence type="ECO:0000259" key="10">
    <source>
        <dbReference type="PROSITE" id="PS51916"/>
    </source>
</evidence>
<evidence type="ECO:0000256" key="9">
    <source>
        <dbReference type="SAM" id="Phobius"/>
    </source>
</evidence>
<dbReference type="InterPro" id="IPR044589">
    <property type="entry name" value="GATA26/27"/>
</dbReference>
<evidence type="ECO:0000256" key="6">
    <source>
        <dbReference type="ARBA" id="ARBA00023125"/>
    </source>
</evidence>
<dbReference type="PANTHER" id="PTHR46855">
    <property type="entry name" value="OSJNBB0038F03.10 PROTEIN"/>
    <property type="match status" value="1"/>
</dbReference>
<dbReference type="Proteomes" id="UP001497480">
    <property type="component" value="Unassembled WGS sequence"/>
</dbReference>
<dbReference type="GO" id="GO:0043565">
    <property type="term" value="F:sequence-specific DNA binding"/>
    <property type="evidence" value="ECO:0007669"/>
    <property type="project" value="InterPro"/>
</dbReference>
<feature type="transmembrane region" description="Helical" evidence="9">
    <location>
        <begin position="21"/>
        <end position="39"/>
    </location>
</feature>
<keyword evidence="8" id="KW-0539">Nucleus</keyword>
<dbReference type="Pfam" id="PF00320">
    <property type="entry name" value="GATA"/>
    <property type="match status" value="1"/>
</dbReference>
<keyword evidence="9" id="KW-0812">Transmembrane</keyword>
<keyword evidence="9" id="KW-0472">Membrane</keyword>
<keyword evidence="6" id="KW-0238">DNA-binding</keyword>
<comment type="caution">
    <text evidence="11">The sequence shown here is derived from an EMBL/GenBank/DDBJ whole genome shotgun (WGS) entry which is preliminary data.</text>
</comment>
<sequence length="577" mass="64640">MGKQGPCYHCGVTSEFLFLQLYIYIYIYIYIIIITKTIVRDVLHNILDVFESISTPLWRNGPQEKPVLCNACGSRWRTKGTLANYTPLHARAEGDDYEDQRFSRVKSMPLNRNKEAKSLKRKVNNDSVAYGGLSPDYNLGFRKALNEVTNNQSSSGSAISNSESCAQFSGIDASDLTGPAQPVVWDTMVPSKKRTCVGRPKPSSVEKLTKDLCTILHEQQSYFSASSKEDLLFESETPMVSVEIGHGTMLIRHPSYIAHEEESEASSLSIDNKQCAMNNAYLYPGAIFMHNDSTGITGMNFSSQGVEKVRNTTGQGLQQEQLKREKFQLERVQILGNHDSPLRLIDLNDVVNYEEFLKNLTDAEQQQLLKFLPVVDAVKLPHSLKFMFNSSQFKENLTYFQQLLAEGVFDISLSGTKPEDCQTLKRHALSNLSKSKWVENYYFLKRCKTGNGKSVVTLGSNGTVSTYVANVKRMCENRNQNSPELKTMMRSPKRVVAKAGYEGREVVEDGSHYSPRSLFVFPPEASSLFPDCSNFVEESSDQDLLLEVPSNSYFPQAELLPPTFSFGAQVSTSSSSV</sequence>
<dbReference type="CDD" id="cd00202">
    <property type="entry name" value="ZnF_GATA"/>
    <property type="match status" value="1"/>
</dbReference>
<dbReference type="SUPFAM" id="SSF57716">
    <property type="entry name" value="Glucocorticoid receptor-like (DNA-binding domain)"/>
    <property type="match status" value="1"/>
</dbReference>
<evidence type="ECO:0000256" key="5">
    <source>
        <dbReference type="ARBA" id="ARBA00023015"/>
    </source>
</evidence>
<evidence type="ECO:0000256" key="7">
    <source>
        <dbReference type="ARBA" id="ARBA00023163"/>
    </source>
</evidence>
<dbReference type="GO" id="GO:0008270">
    <property type="term" value="F:zinc ion binding"/>
    <property type="evidence" value="ECO:0007669"/>
    <property type="project" value="UniProtKB-KW"/>
</dbReference>
<evidence type="ECO:0000256" key="8">
    <source>
        <dbReference type="ARBA" id="ARBA00023242"/>
    </source>
</evidence>
<evidence type="ECO:0000313" key="11">
    <source>
        <dbReference type="EMBL" id="CAL0311639.1"/>
    </source>
</evidence>
<accession>A0AAV1WRH2</accession>
<dbReference type="SMART" id="SM00401">
    <property type="entry name" value="ZnF_GATA"/>
    <property type="match status" value="1"/>
</dbReference>
<proteinExistence type="predicted"/>
<keyword evidence="5" id="KW-0805">Transcription regulation</keyword>
<evidence type="ECO:0000313" key="12">
    <source>
        <dbReference type="Proteomes" id="UP001497480"/>
    </source>
</evidence>
<keyword evidence="4" id="KW-0862">Zinc</keyword>
<evidence type="ECO:0000256" key="3">
    <source>
        <dbReference type="ARBA" id="ARBA00022771"/>
    </source>
</evidence>
<reference evidence="11 12" key="1">
    <citation type="submission" date="2024-03" db="EMBL/GenBank/DDBJ databases">
        <authorList>
            <person name="Martinez-Hernandez J."/>
        </authorList>
    </citation>
    <scope>NUCLEOTIDE SEQUENCE [LARGE SCALE GENOMIC DNA]</scope>
</reference>
<feature type="domain" description="DEUBAD" evidence="10">
    <location>
        <begin position="338"/>
        <end position="447"/>
    </location>
</feature>
<keyword evidence="7" id="KW-0804">Transcription</keyword>
<keyword evidence="3" id="KW-0863">Zinc-finger</keyword>
<name>A0AAV1WRH2_LUPLU</name>
<gene>
    <name evidence="11" type="ORF">LLUT_LOCUS12699</name>
</gene>
<dbReference type="AlphaFoldDB" id="A0AAV1WRH2"/>
<dbReference type="Pfam" id="PF13919">
    <property type="entry name" value="ASXH"/>
    <property type="match status" value="1"/>
</dbReference>
<evidence type="ECO:0000256" key="1">
    <source>
        <dbReference type="ARBA" id="ARBA00004123"/>
    </source>
</evidence>
<dbReference type="PROSITE" id="PS51916">
    <property type="entry name" value="DEUBAD"/>
    <property type="match status" value="1"/>
</dbReference>
<dbReference type="EMBL" id="CAXHTB010000009">
    <property type="protein sequence ID" value="CAL0311639.1"/>
    <property type="molecule type" value="Genomic_DNA"/>
</dbReference>
<dbReference type="GO" id="GO:0006355">
    <property type="term" value="P:regulation of DNA-templated transcription"/>
    <property type="evidence" value="ECO:0007669"/>
    <property type="project" value="InterPro"/>
</dbReference>
<comment type="subcellular location">
    <subcellularLocation>
        <location evidence="1">Nucleus</location>
    </subcellularLocation>
</comment>
<dbReference type="PANTHER" id="PTHR46855:SF1">
    <property type="entry name" value="GATA TRANSCRIPTION FACTOR 26"/>
    <property type="match status" value="1"/>
</dbReference>
<dbReference type="GO" id="GO:0005634">
    <property type="term" value="C:nucleus"/>
    <property type="evidence" value="ECO:0007669"/>
    <property type="project" value="UniProtKB-SubCell"/>
</dbReference>
<evidence type="ECO:0000256" key="2">
    <source>
        <dbReference type="ARBA" id="ARBA00022723"/>
    </source>
</evidence>
<organism evidence="11 12">
    <name type="scientific">Lupinus luteus</name>
    <name type="common">European yellow lupine</name>
    <dbReference type="NCBI Taxonomy" id="3873"/>
    <lineage>
        <taxon>Eukaryota</taxon>
        <taxon>Viridiplantae</taxon>
        <taxon>Streptophyta</taxon>
        <taxon>Embryophyta</taxon>
        <taxon>Tracheophyta</taxon>
        <taxon>Spermatophyta</taxon>
        <taxon>Magnoliopsida</taxon>
        <taxon>eudicotyledons</taxon>
        <taxon>Gunneridae</taxon>
        <taxon>Pentapetalae</taxon>
        <taxon>rosids</taxon>
        <taxon>fabids</taxon>
        <taxon>Fabales</taxon>
        <taxon>Fabaceae</taxon>
        <taxon>Papilionoideae</taxon>
        <taxon>50 kb inversion clade</taxon>
        <taxon>genistoids sensu lato</taxon>
        <taxon>core genistoids</taxon>
        <taxon>Genisteae</taxon>
        <taxon>Lupinus</taxon>
    </lineage>
</organism>
<keyword evidence="9" id="KW-1133">Transmembrane helix</keyword>
<evidence type="ECO:0000256" key="4">
    <source>
        <dbReference type="ARBA" id="ARBA00022833"/>
    </source>
</evidence>
<dbReference type="InterPro" id="IPR028020">
    <property type="entry name" value="ASX_DEUBAD_dom"/>
</dbReference>
<dbReference type="InterPro" id="IPR013088">
    <property type="entry name" value="Znf_NHR/GATA"/>
</dbReference>
<dbReference type="Gene3D" id="3.30.50.10">
    <property type="entry name" value="Erythroid Transcription Factor GATA-1, subunit A"/>
    <property type="match status" value="1"/>
</dbReference>
<keyword evidence="12" id="KW-1185">Reference proteome</keyword>
<protein>
    <recommendedName>
        <fullName evidence="10">DEUBAD domain-containing protein</fullName>
    </recommendedName>
</protein>